<dbReference type="EMBL" id="OCNK01000003">
    <property type="protein sequence ID" value="SOE00862.1"/>
    <property type="molecule type" value="Genomic_DNA"/>
</dbReference>
<reference evidence="2" key="1">
    <citation type="submission" date="2017-09" db="EMBL/GenBank/DDBJ databases">
        <authorList>
            <person name="Varghese N."/>
            <person name="Submissions S."/>
        </authorList>
    </citation>
    <scope>NUCLEOTIDE SEQUENCE [LARGE SCALE GENOMIC DNA]</scope>
    <source>
        <strain evidence="2">DSM 44270</strain>
    </source>
</reference>
<organism evidence="1 2">
    <name type="scientific">Blastococcus haudaquaticus</name>
    <dbReference type="NCBI Taxonomy" id="1938745"/>
    <lineage>
        <taxon>Bacteria</taxon>
        <taxon>Bacillati</taxon>
        <taxon>Actinomycetota</taxon>
        <taxon>Actinomycetes</taxon>
        <taxon>Geodermatophilales</taxon>
        <taxon>Geodermatophilaceae</taxon>
        <taxon>Blastococcus</taxon>
    </lineage>
</organism>
<accession>A0A286GZG2</accession>
<dbReference type="Proteomes" id="UP000219482">
    <property type="component" value="Unassembled WGS sequence"/>
</dbReference>
<evidence type="ECO:0000313" key="1">
    <source>
        <dbReference type="EMBL" id="SOE00862.1"/>
    </source>
</evidence>
<keyword evidence="2" id="KW-1185">Reference proteome</keyword>
<dbReference type="RefSeq" id="WP_255407346.1">
    <property type="nucleotide sequence ID" value="NZ_OCNK01000003.1"/>
</dbReference>
<gene>
    <name evidence="1" type="ORF">SAMN06272739_2825</name>
</gene>
<proteinExistence type="predicted"/>
<evidence type="ECO:0000313" key="2">
    <source>
        <dbReference type="Proteomes" id="UP000219482"/>
    </source>
</evidence>
<protein>
    <submittedName>
        <fullName evidence="1">Uncharacterized protein</fullName>
    </submittedName>
</protein>
<sequence length="43" mass="5119">MTLHYSNPALDSELAYRREVLMAAGRGTRTKRGAWFRNRRRPR</sequence>
<name>A0A286GZG2_9ACTN</name>
<dbReference type="AlphaFoldDB" id="A0A286GZG2"/>